<evidence type="ECO:0000313" key="3">
    <source>
        <dbReference type="EMBL" id="CAB4197592.1"/>
    </source>
</evidence>
<evidence type="ECO:0000313" key="2">
    <source>
        <dbReference type="EMBL" id="CAB4191414.1"/>
    </source>
</evidence>
<dbReference type="EMBL" id="LR796462">
    <property type="protein sequence ID" value="CAB4146258.1"/>
    <property type="molecule type" value="Genomic_DNA"/>
</dbReference>
<sequence>MSNLSDIPLLYNGDAYYIHVQLTHSVLVLGVTIYYDNQNSVGVFERYRDLDPETKKSVINQIKKRYPQTPIQFND</sequence>
<accession>A0A6J5MI74</accession>
<dbReference type="EMBL" id="LR797255">
    <property type="protein sequence ID" value="CAB4197592.1"/>
    <property type="molecule type" value="Genomic_DNA"/>
</dbReference>
<organism evidence="1">
    <name type="scientific">uncultured Caudovirales phage</name>
    <dbReference type="NCBI Taxonomy" id="2100421"/>
    <lineage>
        <taxon>Viruses</taxon>
        <taxon>Duplodnaviria</taxon>
        <taxon>Heunggongvirae</taxon>
        <taxon>Uroviricota</taxon>
        <taxon>Caudoviricetes</taxon>
        <taxon>Peduoviridae</taxon>
        <taxon>Maltschvirus</taxon>
        <taxon>Maltschvirus maltsch</taxon>
    </lineage>
</organism>
<gene>
    <name evidence="2" type="ORF">UFOVP1225_33</name>
    <name evidence="3" type="ORF">UFOVP1319_23</name>
    <name evidence="4" type="ORF">UFOVP1591_33</name>
    <name evidence="1" type="ORF">UFOVP478_6</name>
</gene>
<dbReference type="EMBL" id="LR797173">
    <property type="protein sequence ID" value="CAB4191414.1"/>
    <property type="molecule type" value="Genomic_DNA"/>
</dbReference>
<dbReference type="EMBL" id="LR797445">
    <property type="protein sequence ID" value="CAB4217483.1"/>
    <property type="molecule type" value="Genomic_DNA"/>
</dbReference>
<reference evidence="1" key="1">
    <citation type="submission" date="2020-04" db="EMBL/GenBank/DDBJ databases">
        <authorList>
            <person name="Chiriac C."/>
            <person name="Salcher M."/>
            <person name="Ghai R."/>
            <person name="Kavagutti S V."/>
        </authorList>
    </citation>
    <scope>NUCLEOTIDE SEQUENCE</scope>
</reference>
<evidence type="ECO:0000313" key="4">
    <source>
        <dbReference type="EMBL" id="CAB4217483.1"/>
    </source>
</evidence>
<protein>
    <submittedName>
        <fullName evidence="1">Uncharacterized protein</fullName>
    </submittedName>
</protein>
<name>A0A6J5MI74_9CAUD</name>
<proteinExistence type="predicted"/>
<evidence type="ECO:0000313" key="1">
    <source>
        <dbReference type="EMBL" id="CAB4146258.1"/>
    </source>
</evidence>